<dbReference type="InterPro" id="IPR004013">
    <property type="entry name" value="PHP_dom"/>
</dbReference>
<dbReference type="InterPro" id="IPR016195">
    <property type="entry name" value="Pol/histidinol_Pase-like"/>
</dbReference>
<dbReference type="Pfam" id="PF02811">
    <property type="entry name" value="PHP"/>
    <property type="match status" value="1"/>
</dbReference>
<evidence type="ECO:0000256" key="1">
    <source>
        <dbReference type="ARBA" id="ARBA00004970"/>
    </source>
</evidence>
<sequence>MRKKDGHVHTPFCPHGSDDSLEMYVERALSEGFEELTFTEHAPLPEGFADPVPGSDSAMSHSELEDYITRVTSVKKTYSGHIKINLGFEVDYIRGYEKGTESFLNDYGPFMDDGILSVHFLKPGSEYQCLDFDSDTFLKMAESAGGVKKLHELYYETLIAAVKSELGPYKPGRLGHLTLIKKFQKAFPAEFDLKDMQLSLLSAVKKNEMELDFNTAGLRKELCGGIYLDGWMIKEAKKQNIPLIYGSDAHSAKDVGAHYFHYEEALV</sequence>
<evidence type="ECO:0000256" key="5">
    <source>
        <dbReference type="ARBA" id="ARBA00022801"/>
    </source>
</evidence>
<protein>
    <recommendedName>
        <fullName evidence="3 8">Histidinol-phosphatase</fullName>
        <shortName evidence="8">HolPase</shortName>
        <ecNumber evidence="3 8">3.1.3.15</ecNumber>
    </recommendedName>
</protein>
<dbReference type="GO" id="GO:0005737">
    <property type="term" value="C:cytoplasm"/>
    <property type="evidence" value="ECO:0007669"/>
    <property type="project" value="TreeGrafter"/>
</dbReference>
<evidence type="ECO:0000259" key="9">
    <source>
        <dbReference type="Pfam" id="PF02811"/>
    </source>
</evidence>
<comment type="pathway">
    <text evidence="1 8">Amino-acid biosynthesis; L-histidine biosynthesis; L-histidine from 5-phospho-alpha-D-ribose 1-diphosphate: step 8/9.</text>
</comment>
<evidence type="ECO:0000256" key="4">
    <source>
        <dbReference type="ARBA" id="ARBA00022605"/>
    </source>
</evidence>
<keyword evidence="5 8" id="KW-0378">Hydrolase</keyword>
<comment type="catalytic activity">
    <reaction evidence="7 8">
        <text>L-histidinol phosphate + H2O = L-histidinol + phosphate</text>
        <dbReference type="Rhea" id="RHEA:14465"/>
        <dbReference type="ChEBI" id="CHEBI:15377"/>
        <dbReference type="ChEBI" id="CHEBI:43474"/>
        <dbReference type="ChEBI" id="CHEBI:57699"/>
        <dbReference type="ChEBI" id="CHEBI:57980"/>
        <dbReference type="EC" id="3.1.3.15"/>
    </reaction>
</comment>
<comment type="similarity">
    <text evidence="2 8">Belongs to the PHP hydrolase family. HisK subfamily.</text>
</comment>
<feature type="domain" description="PHP" evidence="9">
    <location>
        <begin position="5"/>
        <end position="216"/>
    </location>
</feature>
<comment type="caution">
    <text evidence="10">The sequence shown here is derived from an EMBL/GenBank/DDBJ whole genome shotgun (WGS) entry which is preliminary data.</text>
</comment>
<dbReference type="NCBIfam" id="TIGR01856">
    <property type="entry name" value="hisJ_fam"/>
    <property type="match status" value="1"/>
</dbReference>
<evidence type="ECO:0000256" key="2">
    <source>
        <dbReference type="ARBA" id="ARBA00009152"/>
    </source>
</evidence>
<dbReference type="Pfam" id="PF13263">
    <property type="entry name" value="PHP_C"/>
    <property type="match status" value="1"/>
</dbReference>
<dbReference type="PANTHER" id="PTHR21039:SF0">
    <property type="entry name" value="HISTIDINOL-PHOSPHATASE"/>
    <property type="match status" value="1"/>
</dbReference>
<keyword evidence="4 8" id="KW-0028">Amino-acid biosynthesis</keyword>
<dbReference type="EMBL" id="JNVC02000003">
    <property type="protein sequence ID" value="KEZ53154.1"/>
    <property type="molecule type" value="Genomic_DNA"/>
</dbReference>
<dbReference type="OrthoDB" id="9775255at2"/>
<evidence type="ECO:0000256" key="3">
    <source>
        <dbReference type="ARBA" id="ARBA00013085"/>
    </source>
</evidence>
<dbReference type="GO" id="GO:0000105">
    <property type="term" value="P:L-histidine biosynthetic process"/>
    <property type="evidence" value="ECO:0007669"/>
    <property type="project" value="UniProtKB-UniRule"/>
</dbReference>
<dbReference type="PANTHER" id="PTHR21039">
    <property type="entry name" value="HISTIDINOL PHOSPHATASE-RELATED"/>
    <property type="match status" value="1"/>
</dbReference>
<gene>
    <name evidence="10" type="ORF">GS18_0207585</name>
</gene>
<dbReference type="Proteomes" id="UP000028549">
    <property type="component" value="Unassembled WGS sequence"/>
</dbReference>
<evidence type="ECO:0000256" key="7">
    <source>
        <dbReference type="ARBA" id="ARBA00049158"/>
    </source>
</evidence>
<organism evidence="10 11">
    <name type="scientific">Metabacillus indicus</name>
    <name type="common">Bacillus indicus</name>
    <dbReference type="NCBI Taxonomy" id="246786"/>
    <lineage>
        <taxon>Bacteria</taxon>
        <taxon>Bacillati</taxon>
        <taxon>Bacillota</taxon>
        <taxon>Bacilli</taxon>
        <taxon>Bacillales</taxon>
        <taxon>Bacillaceae</taxon>
        <taxon>Metabacillus</taxon>
    </lineage>
</organism>
<dbReference type="SUPFAM" id="SSF89550">
    <property type="entry name" value="PHP domain-like"/>
    <property type="match status" value="1"/>
</dbReference>
<dbReference type="GO" id="GO:0004401">
    <property type="term" value="F:histidinol-phosphatase activity"/>
    <property type="evidence" value="ECO:0007669"/>
    <property type="project" value="UniProtKB-UniRule"/>
</dbReference>
<dbReference type="AlphaFoldDB" id="A0A084H0P2"/>
<dbReference type="InterPro" id="IPR010140">
    <property type="entry name" value="Histidinol_P_phosphatase_HisJ"/>
</dbReference>
<dbReference type="EC" id="3.1.3.15" evidence="3 8"/>
<dbReference type="CDD" id="cd12110">
    <property type="entry name" value="PHP_HisPPase_Hisj_like"/>
    <property type="match status" value="1"/>
</dbReference>
<evidence type="ECO:0000313" key="10">
    <source>
        <dbReference type="EMBL" id="KEZ53154.1"/>
    </source>
</evidence>
<evidence type="ECO:0000313" key="11">
    <source>
        <dbReference type="Proteomes" id="UP000028549"/>
    </source>
</evidence>
<dbReference type="UniPathway" id="UPA00031">
    <property type="reaction ID" value="UER00013"/>
</dbReference>
<reference evidence="10 11" key="1">
    <citation type="journal article" date="2005" name="Int. J. Syst. Evol. Microbiol.">
        <title>Bacillus cibi sp. nov., isolated from jeotgal, a traditional Korean fermented seafood.</title>
        <authorList>
            <person name="Yoon J.H."/>
            <person name="Lee C.H."/>
            <person name="Oh T.K."/>
        </authorList>
    </citation>
    <scope>NUCLEOTIDE SEQUENCE [LARGE SCALE GENOMIC DNA]</scope>
    <source>
        <strain evidence="10 11">DSM 16189</strain>
    </source>
</reference>
<dbReference type="Gene3D" id="3.20.20.140">
    <property type="entry name" value="Metal-dependent hydrolases"/>
    <property type="match status" value="1"/>
</dbReference>
<evidence type="ECO:0000256" key="6">
    <source>
        <dbReference type="ARBA" id="ARBA00023102"/>
    </source>
</evidence>
<proteinExistence type="inferred from homology"/>
<dbReference type="STRING" id="246786.GS18_0207585"/>
<evidence type="ECO:0000256" key="8">
    <source>
        <dbReference type="RuleBase" id="RU366003"/>
    </source>
</evidence>
<keyword evidence="6 8" id="KW-0368">Histidine biosynthesis</keyword>
<accession>A0A084H0P2</accession>
<name>A0A084H0P2_METID</name>
<dbReference type="NCBIfam" id="NF005996">
    <property type="entry name" value="PRK08123.1"/>
    <property type="match status" value="1"/>
</dbReference>
<dbReference type="RefSeq" id="WP_029565826.1">
    <property type="nucleotide sequence ID" value="NZ_CP176757.1"/>
</dbReference>
<keyword evidence="11" id="KW-1185">Reference proteome</keyword>